<dbReference type="PANTHER" id="PTHR12110">
    <property type="entry name" value="HYDROXYPYRUVATE ISOMERASE"/>
    <property type="match status" value="1"/>
</dbReference>
<protein>
    <submittedName>
        <fullName evidence="2">Sugar phosphate isomerase/epimerase</fullName>
    </submittedName>
</protein>
<accession>A0ABS6VZR7</accession>
<dbReference type="Pfam" id="PF01261">
    <property type="entry name" value="AP_endonuc_2"/>
    <property type="match status" value="1"/>
</dbReference>
<evidence type="ECO:0000313" key="2">
    <source>
        <dbReference type="EMBL" id="MBW2961089.1"/>
    </source>
</evidence>
<evidence type="ECO:0000313" key="3">
    <source>
        <dbReference type="Proteomes" id="UP000719267"/>
    </source>
</evidence>
<reference evidence="2 3" key="1">
    <citation type="submission" date="2021-07" db="EMBL/GenBank/DDBJ databases">
        <title>Mesonia aestuariivivens sp. nov., isolated from a tidal flat.</title>
        <authorList>
            <person name="Kim Y.-O."/>
            <person name="Yoon J.-H."/>
        </authorList>
    </citation>
    <scope>NUCLEOTIDE SEQUENCE [LARGE SCALE GENOMIC DNA]</scope>
    <source>
        <strain evidence="2 3">JHPTF-M18</strain>
    </source>
</reference>
<dbReference type="GO" id="GO:0016853">
    <property type="term" value="F:isomerase activity"/>
    <property type="evidence" value="ECO:0007669"/>
    <property type="project" value="UniProtKB-KW"/>
</dbReference>
<dbReference type="Proteomes" id="UP000719267">
    <property type="component" value="Unassembled WGS sequence"/>
</dbReference>
<feature type="domain" description="Xylose isomerase-like TIM barrel" evidence="1">
    <location>
        <begin position="22"/>
        <end position="242"/>
    </location>
</feature>
<proteinExistence type="predicted"/>
<dbReference type="EMBL" id="JAHWDF010000004">
    <property type="protein sequence ID" value="MBW2961089.1"/>
    <property type="molecule type" value="Genomic_DNA"/>
</dbReference>
<comment type="caution">
    <text evidence="2">The sequence shown here is derived from an EMBL/GenBank/DDBJ whole genome shotgun (WGS) entry which is preliminary data.</text>
</comment>
<organism evidence="2 3">
    <name type="scientific">Mesonia aestuariivivens</name>
    <dbReference type="NCBI Taxonomy" id="2796128"/>
    <lineage>
        <taxon>Bacteria</taxon>
        <taxon>Pseudomonadati</taxon>
        <taxon>Bacteroidota</taxon>
        <taxon>Flavobacteriia</taxon>
        <taxon>Flavobacteriales</taxon>
        <taxon>Flavobacteriaceae</taxon>
        <taxon>Mesonia</taxon>
    </lineage>
</organism>
<gene>
    <name evidence="2" type="ORF">KW502_04665</name>
</gene>
<dbReference type="InterPro" id="IPR050312">
    <property type="entry name" value="IolE/XylAMocC-like"/>
</dbReference>
<dbReference type="RefSeq" id="WP_219039377.1">
    <property type="nucleotide sequence ID" value="NZ_JAHWDF010000004.1"/>
</dbReference>
<name>A0ABS6VZR7_9FLAO</name>
<keyword evidence="2" id="KW-0413">Isomerase</keyword>
<dbReference type="InterPro" id="IPR013022">
    <property type="entry name" value="Xyl_isomerase-like_TIM-brl"/>
</dbReference>
<sequence>MELGICSWTLGIKPIEQLMFTVKELGLDGLHFCEDFRKHESKVVKEAAKRYGLTIFAIDPHDCFPQQTSEATLAGAINFYSGVIDFAVNVNATWVTLQGLTNWTQNCKSEIEKNNFLTEAYKKLDSYAKLKKVKLAVKAVNRYESSMMNTALECLNFLQQLKNHNIGIILDSFHMNIEEFDAVRAIREVNNDLVSYQISDSNRGGIGSGHIDFIQHYQTLKEIGFEGPVIIEIVLPHLAPNSTPRNLKERQQLENEIKRSASVWKEIH</sequence>
<keyword evidence="3" id="KW-1185">Reference proteome</keyword>
<evidence type="ECO:0000259" key="1">
    <source>
        <dbReference type="Pfam" id="PF01261"/>
    </source>
</evidence>